<reference evidence="7" key="1">
    <citation type="submission" date="2025-08" db="UniProtKB">
        <authorList>
            <consortium name="RefSeq"/>
        </authorList>
    </citation>
    <scope>IDENTIFICATION</scope>
    <source>
        <tissue evidence="7">Blood</tissue>
    </source>
</reference>
<evidence type="ECO:0000256" key="3">
    <source>
        <dbReference type="ARBA" id="ARBA00023273"/>
    </source>
</evidence>
<keyword evidence="6" id="KW-1185">Reference proteome</keyword>
<feature type="region of interest" description="Disordered" evidence="4">
    <location>
        <begin position="788"/>
        <end position="816"/>
    </location>
</feature>
<protein>
    <submittedName>
        <fullName evidence="7">PDZ domain-containing protein 7 isoform X2</fullName>
    </submittedName>
</protein>
<feature type="compositionally biased region" description="Pro residues" evidence="4">
    <location>
        <begin position="582"/>
        <end position="597"/>
    </location>
</feature>
<dbReference type="RefSeq" id="XP_070636776.1">
    <property type="nucleotide sequence ID" value="XM_070780675.1"/>
</dbReference>
<keyword evidence="3" id="KW-0966">Cell projection</keyword>
<dbReference type="Gene3D" id="2.30.42.10">
    <property type="match status" value="2"/>
</dbReference>
<gene>
    <name evidence="7" type="primary">PDZD7</name>
</gene>
<dbReference type="GeneID" id="109579129"/>
<dbReference type="InterPro" id="IPR001478">
    <property type="entry name" value="PDZ"/>
</dbReference>
<dbReference type="Pfam" id="PF00595">
    <property type="entry name" value="PDZ"/>
    <property type="match status" value="2"/>
</dbReference>
<dbReference type="InterPro" id="IPR036034">
    <property type="entry name" value="PDZ_sf"/>
</dbReference>
<dbReference type="InterPro" id="IPR042786">
    <property type="entry name" value="PDZD7_HN-like"/>
</dbReference>
<dbReference type="SMART" id="SM00228">
    <property type="entry name" value="PDZ"/>
    <property type="match status" value="2"/>
</dbReference>
<evidence type="ECO:0000256" key="1">
    <source>
        <dbReference type="ARBA" id="ARBA00004316"/>
    </source>
</evidence>
<dbReference type="Gene3D" id="1.20.1160.20">
    <property type="match status" value="1"/>
</dbReference>
<comment type="subcellular location">
    <subcellularLocation>
        <location evidence="1">Cell projection</location>
    </subcellularLocation>
</comment>
<evidence type="ECO:0000259" key="5">
    <source>
        <dbReference type="PROSITE" id="PS50106"/>
    </source>
</evidence>
<feature type="domain" description="PDZ" evidence="5">
    <location>
        <begin position="701"/>
        <end position="773"/>
    </location>
</feature>
<feature type="region of interest" description="Disordered" evidence="4">
    <location>
        <begin position="267"/>
        <end position="289"/>
    </location>
</feature>
<evidence type="ECO:0000256" key="2">
    <source>
        <dbReference type="ARBA" id="ARBA00022737"/>
    </source>
</evidence>
<evidence type="ECO:0000313" key="6">
    <source>
        <dbReference type="Proteomes" id="UP001652663"/>
    </source>
</evidence>
<proteinExistence type="predicted"/>
<dbReference type="SUPFAM" id="SSF50156">
    <property type="entry name" value="PDZ domain-like"/>
    <property type="match status" value="2"/>
</dbReference>
<feature type="domain" description="PDZ" evidence="5">
    <location>
        <begin position="84"/>
        <end position="154"/>
    </location>
</feature>
<name>A0ABM4RMJ5_BOSIN</name>
<feature type="compositionally biased region" description="Basic residues" evidence="4">
    <location>
        <begin position="623"/>
        <end position="635"/>
    </location>
</feature>
<dbReference type="PROSITE" id="PS50106">
    <property type="entry name" value="PDZ"/>
    <property type="match status" value="2"/>
</dbReference>
<organism evidence="6 7">
    <name type="scientific">Bos indicus</name>
    <name type="common">Zebu</name>
    <dbReference type="NCBI Taxonomy" id="9915"/>
    <lineage>
        <taxon>Eukaryota</taxon>
        <taxon>Metazoa</taxon>
        <taxon>Chordata</taxon>
        <taxon>Craniata</taxon>
        <taxon>Vertebrata</taxon>
        <taxon>Euteleostomi</taxon>
        <taxon>Mammalia</taxon>
        <taxon>Eutheria</taxon>
        <taxon>Laurasiatheria</taxon>
        <taxon>Artiodactyla</taxon>
        <taxon>Ruminantia</taxon>
        <taxon>Pecora</taxon>
        <taxon>Bovidae</taxon>
        <taxon>Bovinae</taxon>
        <taxon>Bos</taxon>
    </lineage>
</organism>
<dbReference type="InterPro" id="IPR051844">
    <property type="entry name" value="USH2_Complex_Protein"/>
</dbReference>
<dbReference type="CDD" id="cd10833">
    <property type="entry name" value="PDZ1_PDZD7-like"/>
    <property type="match status" value="1"/>
</dbReference>
<dbReference type="Proteomes" id="UP001652663">
    <property type="component" value="Chromosome 26"/>
</dbReference>
<dbReference type="PANTHER" id="PTHR23116">
    <property type="entry name" value="PDZ DOMAIN CONTAINING WHIRLIN AND HARMONIN-RELATED"/>
    <property type="match status" value="1"/>
</dbReference>
<evidence type="ECO:0000313" key="7">
    <source>
        <dbReference type="RefSeq" id="XP_070636776.1"/>
    </source>
</evidence>
<sequence>MAHGFAVGFNPLGLGDLSSSSLSSLSSRGHLGSESGSATRYLLRKQRLLNGPHRGIRASSPMGRVILINSPIEANSDESDIIHAVRVEKSPAGRLGFSVRGGSEHGLGIFVSKVEEGSSAERAGLCVGDKITEVNGLSLESTTMGSAVKVLTGSSRLHMMVRRMGRVPGIKFSKEKTTWVDVVNRRLVVEKCSSTPSESSSEDGARRIVHLYTTSDDFCLGFNIRGGKEFGLGIYVSKRPAGTLPTRRWSLSTVGWTDSFPSAHPSLLSVEEKKQRRKEKSGSPGEKGALQRSKTLMNLFFKGGRQGRLAGDGHREAWTLDSRSPAKPRPRLDLEKVLWLLLSLLQRLLFFSLCPEAGGVGPVQKFVTWRLRRDRERGRALLSARSGSPSSHLPNVDERVQAWESRRPLIQDLARRLLTDDEVLAVTRHCSRYVHEGGVEDLVRPLLAILDRPAKLLLLRDIRSVVAPTDLGRFDSMVMPVELEAFEALKSQAVRPPALRPTRQDTRPKRHLITPVPDSRGGFYLLPVNGFSEEEDDGELRERLGGLQVSLGASVPCHPHKGIPPLQDVPVDAFTPCRGACTPPPRPPPVAPRPPRPNWLLTEPLTLEDPRQSRSQGPAQSRSRGRGKSPGRRRSPSPAPIPTPSTANGCYHKPRKARPPLPRPMDGQVAKAGGGQGPSENGTGRTAEETAMKVPSGELRTVTLSKMKQSLGISISGGIESKVQPMVKIEKIFPGGAAFLSGALQAGFELVAVDGESLEQVTHQRAVDTIRRAYRNKAREPMELVVRVPKPGPLPLPSDSSALNEQRLPADHSPAH</sequence>
<dbReference type="PANTHER" id="PTHR23116:SF29">
    <property type="entry name" value="PDZ DOMAIN-CONTAINING PROTEIN 7"/>
    <property type="match status" value="1"/>
</dbReference>
<feature type="region of interest" description="Disordered" evidence="4">
    <location>
        <begin position="580"/>
        <end position="690"/>
    </location>
</feature>
<dbReference type="CDD" id="cd07358">
    <property type="entry name" value="HN_PDZD7_like"/>
    <property type="match status" value="1"/>
</dbReference>
<dbReference type="CDD" id="cd06751">
    <property type="entry name" value="PDZ3_PDZD7-like"/>
    <property type="match status" value="1"/>
</dbReference>
<evidence type="ECO:0000256" key="4">
    <source>
        <dbReference type="SAM" id="MobiDB-lite"/>
    </source>
</evidence>
<keyword evidence="2" id="KW-0677">Repeat</keyword>
<accession>A0ABM4RMJ5</accession>